<dbReference type="InterPro" id="IPR036388">
    <property type="entry name" value="WH-like_DNA-bd_sf"/>
</dbReference>
<dbReference type="InterPro" id="IPR007432">
    <property type="entry name" value="DUF480"/>
</dbReference>
<dbReference type="SUPFAM" id="SSF46785">
    <property type="entry name" value="Winged helix' DNA-binding domain"/>
    <property type="match status" value="2"/>
</dbReference>
<proteinExistence type="inferred from homology"/>
<dbReference type="HAMAP" id="MF_01584">
    <property type="entry name" value="UPF0502"/>
    <property type="match status" value="1"/>
</dbReference>
<comment type="caution">
    <text evidence="3">The sequence shown here is derived from an EMBL/GenBank/DDBJ whole genome shotgun (WGS) entry which is preliminary data.</text>
</comment>
<dbReference type="RefSeq" id="WP_386823361.1">
    <property type="nucleotide sequence ID" value="NZ_JBHTIF010000001.1"/>
</dbReference>
<dbReference type="PANTHER" id="PTHR38768">
    <property type="entry name" value="UPF0502 PROTEIN YCEH"/>
    <property type="match status" value="1"/>
</dbReference>
<evidence type="ECO:0000313" key="3">
    <source>
        <dbReference type="EMBL" id="MFD0725778.1"/>
    </source>
</evidence>
<dbReference type="EMBL" id="JBHTIF010000001">
    <property type="protein sequence ID" value="MFD0725778.1"/>
    <property type="molecule type" value="Genomic_DNA"/>
</dbReference>
<comment type="similarity">
    <text evidence="1">Belongs to the UPF0502 family.</text>
</comment>
<sequence>MDTSPDTAQDTAPAAPALTPVEARILGSLAEKAATTPDVYPLTLNNLVMACNQKTAREPVTNLSSGEIGHALRQLEPRGLVKSEYGARAERYHHRIDRVFDLTSAQTSLMALLFLRGPQTLHELLARSERMHRFADADDVRHALERLAERDKPLVRRLPRGAGQREDRYAHLLCGEPVMPERDDDGPAGRAHDARPDTDALLARIEALEARVTALEAAAAGQDG</sequence>
<evidence type="ECO:0000256" key="1">
    <source>
        <dbReference type="HAMAP-Rule" id="MF_01584"/>
    </source>
</evidence>
<dbReference type="Gene3D" id="1.10.10.10">
    <property type="entry name" value="Winged helix-like DNA-binding domain superfamily/Winged helix DNA-binding domain"/>
    <property type="match status" value="2"/>
</dbReference>
<dbReference type="Proteomes" id="UP001597110">
    <property type="component" value="Unassembled WGS sequence"/>
</dbReference>
<protein>
    <submittedName>
        <fullName evidence="3">YceH family protein</fullName>
    </submittedName>
</protein>
<dbReference type="PANTHER" id="PTHR38768:SF1">
    <property type="entry name" value="UPF0502 PROTEIN YCEH"/>
    <property type="match status" value="1"/>
</dbReference>
<accession>A0ABW2YC68</accession>
<name>A0ABW2YC68_9GAMM</name>
<evidence type="ECO:0000256" key="2">
    <source>
        <dbReference type="SAM" id="MobiDB-lite"/>
    </source>
</evidence>
<dbReference type="InterPro" id="IPR036390">
    <property type="entry name" value="WH_DNA-bd_sf"/>
</dbReference>
<feature type="compositionally biased region" description="Basic and acidic residues" evidence="2">
    <location>
        <begin position="179"/>
        <end position="197"/>
    </location>
</feature>
<evidence type="ECO:0000313" key="4">
    <source>
        <dbReference type="Proteomes" id="UP001597110"/>
    </source>
</evidence>
<reference evidence="4" key="1">
    <citation type="journal article" date="2019" name="Int. J. Syst. Evol. Microbiol.">
        <title>The Global Catalogue of Microorganisms (GCM) 10K type strain sequencing project: providing services to taxonomists for standard genome sequencing and annotation.</title>
        <authorList>
            <consortium name="The Broad Institute Genomics Platform"/>
            <consortium name="The Broad Institute Genome Sequencing Center for Infectious Disease"/>
            <person name="Wu L."/>
            <person name="Ma J."/>
        </authorList>
    </citation>
    <scope>NUCLEOTIDE SEQUENCE [LARGE SCALE GENOMIC DNA]</scope>
    <source>
        <strain evidence="4">CCUG 55585</strain>
    </source>
</reference>
<feature type="region of interest" description="Disordered" evidence="2">
    <location>
        <begin position="177"/>
        <end position="197"/>
    </location>
</feature>
<dbReference type="Pfam" id="PF04337">
    <property type="entry name" value="DUF480"/>
    <property type="match status" value="1"/>
</dbReference>
<keyword evidence="4" id="KW-1185">Reference proteome</keyword>
<gene>
    <name evidence="3" type="ORF">ACFQ0E_09215</name>
</gene>
<organism evidence="3 4">
    <name type="scientific">Lysobacter brunescens</name>
    <dbReference type="NCBI Taxonomy" id="262323"/>
    <lineage>
        <taxon>Bacteria</taxon>
        <taxon>Pseudomonadati</taxon>
        <taxon>Pseudomonadota</taxon>
        <taxon>Gammaproteobacteria</taxon>
        <taxon>Lysobacterales</taxon>
        <taxon>Lysobacteraceae</taxon>
        <taxon>Lysobacter</taxon>
    </lineage>
</organism>